<evidence type="ECO:0000259" key="17">
    <source>
        <dbReference type="PROSITE" id="PS50095"/>
    </source>
</evidence>
<organism evidence="19 20">
    <name type="scientific">Stylosanthes scabra</name>
    <dbReference type="NCBI Taxonomy" id="79078"/>
    <lineage>
        <taxon>Eukaryota</taxon>
        <taxon>Viridiplantae</taxon>
        <taxon>Streptophyta</taxon>
        <taxon>Embryophyta</taxon>
        <taxon>Tracheophyta</taxon>
        <taxon>Spermatophyta</taxon>
        <taxon>Magnoliopsida</taxon>
        <taxon>eudicotyledons</taxon>
        <taxon>Gunneridae</taxon>
        <taxon>Pentapetalae</taxon>
        <taxon>rosids</taxon>
        <taxon>fabids</taxon>
        <taxon>Fabales</taxon>
        <taxon>Fabaceae</taxon>
        <taxon>Papilionoideae</taxon>
        <taxon>50 kb inversion clade</taxon>
        <taxon>dalbergioids sensu lato</taxon>
        <taxon>Dalbergieae</taxon>
        <taxon>Pterocarpus clade</taxon>
        <taxon>Stylosanthes</taxon>
    </lineage>
</organism>
<accession>A0ABU6T7M7</accession>
<evidence type="ECO:0000256" key="3">
    <source>
        <dbReference type="ARBA" id="ARBA00009419"/>
    </source>
</evidence>
<dbReference type="InterPro" id="IPR027433">
    <property type="entry name" value="Lipoxygenase_dom_3"/>
</dbReference>
<dbReference type="InterPro" id="IPR036226">
    <property type="entry name" value="LipOase_C_sf"/>
</dbReference>
<proteinExistence type="inferred from homology"/>
<dbReference type="InterPro" id="IPR013819">
    <property type="entry name" value="LipOase_C"/>
</dbReference>
<keyword evidence="12" id="KW-0443">Lipid metabolism</keyword>
<comment type="similarity">
    <text evidence="3 15">Belongs to the lipoxygenase family.</text>
</comment>
<reference evidence="19 20" key="1">
    <citation type="journal article" date="2023" name="Plants (Basel)">
        <title>Bridging the Gap: Combining Genomics and Transcriptomics Approaches to Understand Stylosanthes scabra, an Orphan Legume from the Brazilian Caatinga.</title>
        <authorList>
            <person name="Ferreira-Neto J.R.C."/>
            <person name="da Silva M.D."/>
            <person name="Binneck E."/>
            <person name="de Melo N.F."/>
            <person name="da Silva R.H."/>
            <person name="de Melo A.L.T.M."/>
            <person name="Pandolfi V."/>
            <person name="Bustamante F.O."/>
            <person name="Brasileiro-Vidal A.C."/>
            <person name="Benko-Iseppon A.M."/>
        </authorList>
    </citation>
    <scope>NUCLEOTIDE SEQUENCE [LARGE SCALE GENOMIC DNA]</scope>
    <source>
        <tissue evidence="19">Leaves</tissue>
    </source>
</reference>
<keyword evidence="20" id="KW-1185">Reference proteome</keyword>
<dbReference type="Proteomes" id="UP001341840">
    <property type="component" value="Unassembled WGS sequence"/>
</dbReference>
<dbReference type="Pfam" id="PF01477">
    <property type="entry name" value="PLAT"/>
    <property type="match status" value="1"/>
</dbReference>
<dbReference type="Pfam" id="PF00305">
    <property type="entry name" value="Lipoxygenase"/>
    <property type="match status" value="1"/>
</dbReference>
<dbReference type="Gene3D" id="4.10.372.10">
    <property type="entry name" value="Lipoxygenase-1, Domain 3"/>
    <property type="match status" value="1"/>
</dbReference>
<dbReference type="PROSITE" id="PS00081">
    <property type="entry name" value="LIPOXYGENASE_2"/>
    <property type="match status" value="1"/>
</dbReference>
<gene>
    <name evidence="19" type="ORF">PIB30_014869</name>
</gene>
<dbReference type="PRINTS" id="PR00468">
    <property type="entry name" value="PLTLPOXGNASE"/>
</dbReference>
<dbReference type="Gene3D" id="4.10.375.10">
    <property type="entry name" value="Lipoxygenase-1, Domain 2"/>
    <property type="match status" value="1"/>
</dbReference>
<evidence type="ECO:0000256" key="8">
    <source>
        <dbReference type="ARBA" id="ARBA00022832"/>
    </source>
</evidence>
<evidence type="ECO:0000259" key="18">
    <source>
        <dbReference type="PROSITE" id="PS51393"/>
    </source>
</evidence>
<comment type="cofactor">
    <cofactor evidence="1 15">
        <name>Fe cation</name>
        <dbReference type="ChEBI" id="CHEBI:24875"/>
    </cofactor>
</comment>
<keyword evidence="9 15" id="KW-0223">Dioxygenase</keyword>
<evidence type="ECO:0000256" key="15">
    <source>
        <dbReference type="RuleBase" id="RU003974"/>
    </source>
</evidence>
<feature type="domain" description="Lipoxygenase" evidence="18">
    <location>
        <begin position="153"/>
        <end position="852"/>
    </location>
</feature>
<keyword evidence="5 16" id="KW-0444">Lipid biosynthesis</keyword>
<feature type="domain" description="PLAT" evidence="17">
    <location>
        <begin position="26"/>
        <end position="149"/>
    </location>
</feature>
<keyword evidence="13 16" id="KW-0275">Fatty acid biosynthesis</keyword>
<comment type="caution">
    <text evidence="19">The sequence shown here is derived from an EMBL/GenBank/DDBJ whole genome shotgun (WGS) entry which is preliminary data.</text>
</comment>
<dbReference type="PROSITE" id="PS50095">
    <property type="entry name" value="PLAT"/>
    <property type="match status" value="1"/>
</dbReference>
<dbReference type="InterPro" id="IPR001246">
    <property type="entry name" value="LipOase_plant"/>
</dbReference>
<comment type="subcellular location">
    <subcellularLocation>
        <location evidence="2">Cytoplasm</location>
    </subcellularLocation>
</comment>
<evidence type="ECO:0000256" key="6">
    <source>
        <dbReference type="ARBA" id="ARBA00022723"/>
    </source>
</evidence>
<evidence type="ECO:0000256" key="1">
    <source>
        <dbReference type="ARBA" id="ARBA00001962"/>
    </source>
</evidence>
<dbReference type="InterPro" id="IPR001024">
    <property type="entry name" value="PLAT/LH2_dom"/>
</dbReference>
<evidence type="ECO:0000256" key="16">
    <source>
        <dbReference type="RuleBase" id="RU003975"/>
    </source>
</evidence>
<dbReference type="SUPFAM" id="SSF49723">
    <property type="entry name" value="Lipase/lipooxygenase domain (PLAT/LH2 domain)"/>
    <property type="match status" value="1"/>
</dbReference>
<comment type="function">
    <text evidence="16">Plant lipoxygenase may be involved in a number of diverse aspects of plant physiology including growth and development, pest resistance, and senescence or responses to wounding.</text>
</comment>
<dbReference type="PROSITE" id="PS00711">
    <property type="entry name" value="LIPOXYGENASE_1"/>
    <property type="match status" value="1"/>
</dbReference>
<evidence type="ECO:0000256" key="11">
    <source>
        <dbReference type="ARBA" id="ARBA00023004"/>
    </source>
</evidence>
<evidence type="ECO:0000256" key="12">
    <source>
        <dbReference type="ARBA" id="ARBA00023098"/>
    </source>
</evidence>
<evidence type="ECO:0000256" key="14">
    <source>
        <dbReference type="PROSITE-ProRule" id="PRU00152"/>
    </source>
</evidence>
<protein>
    <recommendedName>
        <fullName evidence="16">Lipoxygenase</fullName>
        <ecNumber evidence="16">1.13.11.-</ecNumber>
    </recommendedName>
</protein>
<evidence type="ECO:0000313" key="19">
    <source>
        <dbReference type="EMBL" id="MED6144335.1"/>
    </source>
</evidence>
<dbReference type="InterPro" id="IPR036392">
    <property type="entry name" value="PLAT/LH2_dom_sf"/>
</dbReference>
<dbReference type="PRINTS" id="PR00087">
    <property type="entry name" value="LIPOXYGENASE"/>
</dbReference>
<keyword evidence="10 15" id="KW-0560">Oxidoreductase</keyword>
<comment type="pathway">
    <text evidence="16">Lipid metabolism; oxylipin biosynthesis.</text>
</comment>
<keyword evidence="6 15" id="KW-0479">Metal-binding</keyword>
<dbReference type="InterPro" id="IPR020834">
    <property type="entry name" value="LipOase_CS"/>
</dbReference>
<dbReference type="Gene3D" id="3.10.450.60">
    <property type="match status" value="1"/>
</dbReference>
<name>A0ABU6T7M7_9FABA</name>
<dbReference type="Gene3D" id="1.20.245.10">
    <property type="entry name" value="Lipoxygenase-1, Domain 5"/>
    <property type="match status" value="1"/>
</dbReference>
<dbReference type="InterPro" id="IPR000907">
    <property type="entry name" value="LipOase"/>
</dbReference>
<comment type="caution">
    <text evidence="14">Lacks conserved residue(s) required for the propagation of feature annotation.</text>
</comment>
<evidence type="ECO:0000256" key="9">
    <source>
        <dbReference type="ARBA" id="ARBA00022964"/>
    </source>
</evidence>
<evidence type="ECO:0000256" key="13">
    <source>
        <dbReference type="ARBA" id="ARBA00023160"/>
    </source>
</evidence>
<dbReference type="EMBL" id="JASCZI010090661">
    <property type="protein sequence ID" value="MED6144335.1"/>
    <property type="molecule type" value="Genomic_DNA"/>
</dbReference>
<evidence type="ECO:0000256" key="10">
    <source>
        <dbReference type="ARBA" id="ARBA00023002"/>
    </source>
</evidence>
<dbReference type="PROSITE" id="PS51393">
    <property type="entry name" value="LIPOXYGENASE_3"/>
    <property type="match status" value="1"/>
</dbReference>
<evidence type="ECO:0000313" key="20">
    <source>
        <dbReference type="Proteomes" id="UP001341840"/>
    </source>
</evidence>
<sequence>MASSGNKKAKSERVKANIVTLKQNGGGIISGVVDGFHELVGKTLALELVSNDLNPKVNSEKGATIKAYNVQKTKENENNEVIYEALFEVPPEFGEVGAVLVENEQHEELFLKTIVIDGFNNNNNGYLNFTCDSWIQPKSDNKASKRVFFSNKCYLPSETPKGLRKLREEELVELRGNGEGERKSSDRIYDYDVYNDLGDPDTNIQLKRPVLGASKQYPYPRRCRTGRKHSHKDPLSEKRSVSFYVPRDEKFSETKQKQFTATTISTGVSAILQSLDAIFTDLNLGFPSFEDIDSLYKQGYELPPLNKNALNIIQQTIPTFIKVVNDTKNLLRFDAPESIKRDKFFWLSDEEFARETLAGVNPYSIQLIKDWPLRSKLDPQVYGPPESAITNEVIESQINITVEQAIIEKKLFMLDYHDLLLPYVSKVREIEGTTLYGSRTIFYLTSKGTLKPLAIELTRPQMNNNNGGKLQWKSVYTPSSSSSSTDLWLWRLAKAHVLAHDSGFHELVSHWLRTHASVEPYVIATNRQLSAMHPIYRLLHPHLRYTLEINALARQVLISASGVIELSFSPQKYSMELSSKVYDQLWRFDLQALPNDLIHRGMAVEDPNAPHGLKLTIEDYPFANDGLLIWDSLKQWITDYVTHYYPNPTTIQSDQELQSWWNEIITIGHGDKSSDPWWPNLTTQNDLIHILTTICWVSSAHHASVNFAQYIYGGYFPNRPTIVRNKMPNEDPSLQEWENFMKNPNQTLIESFPSQIQATLVMVILNLLSDHSPDEEYIGQYMEPSWGEDPIVKSSFERFSERLKEIEGIIDSRNGNIDLKNRHGAGLVPYELLKPFSGPGVTGKGVPYSISI</sequence>
<evidence type="ECO:0000256" key="5">
    <source>
        <dbReference type="ARBA" id="ARBA00022516"/>
    </source>
</evidence>
<evidence type="ECO:0000256" key="2">
    <source>
        <dbReference type="ARBA" id="ARBA00004496"/>
    </source>
</evidence>
<keyword evidence="8" id="KW-0276">Fatty acid metabolism</keyword>
<dbReference type="SMART" id="SM00308">
    <property type="entry name" value="LH2"/>
    <property type="match status" value="1"/>
</dbReference>
<dbReference type="PANTHER" id="PTHR11771">
    <property type="entry name" value="LIPOXYGENASE"/>
    <property type="match status" value="1"/>
</dbReference>
<keyword evidence="7 16" id="KW-0925">Oxylipin biosynthesis</keyword>
<dbReference type="EC" id="1.13.11.-" evidence="16"/>
<keyword evidence="4" id="KW-0963">Cytoplasm</keyword>
<dbReference type="Gene3D" id="2.60.60.20">
    <property type="entry name" value="PLAT/LH2 domain"/>
    <property type="match status" value="1"/>
</dbReference>
<evidence type="ECO:0000256" key="7">
    <source>
        <dbReference type="ARBA" id="ARBA00022767"/>
    </source>
</evidence>
<keyword evidence="11 15" id="KW-0408">Iron</keyword>
<dbReference type="InterPro" id="IPR020833">
    <property type="entry name" value="LipOase_Fe_BS"/>
</dbReference>
<dbReference type="SUPFAM" id="SSF48484">
    <property type="entry name" value="Lipoxigenase"/>
    <property type="match status" value="1"/>
</dbReference>
<evidence type="ECO:0000256" key="4">
    <source>
        <dbReference type="ARBA" id="ARBA00022490"/>
    </source>
</evidence>